<reference evidence="6 7" key="1">
    <citation type="submission" date="2024-01" db="EMBL/GenBank/DDBJ databases">
        <title>Hyphobacterium bacterium isolated from marine sediment.</title>
        <authorList>
            <person name="Zhao S."/>
        </authorList>
    </citation>
    <scope>NUCLEOTIDE SEQUENCE [LARGE SCALE GENOMIC DNA]</scope>
    <source>
        <strain evidence="6 7">Y60-23</strain>
    </source>
</reference>
<dbReference type="EMBL" id="JAZDRO010000004">
    <property type="protein sequence ID" value="MEE2567029.1"/>
    <property type="molecule type" value="Genomic_DNA"/>
</dbReference>
<evidence type="ECO:0000256" key="3">
    <source>
        <dbReference type="RuleBase" id="RU362073"/>
    </source>
</evidence>
<evidence type="ECO:0000256" key="2">
    <source>
        <dbReference type="ARBA" id="ARBA00023143"/>
    </source>
</evidence>
<evidence type="ECO:0000259" key="4">
    <source>
        <dbReference type="Pfam" id="PF00669"/>
    </source>
</evidence>
<dbReference type="Proteomes" id="UP001310692">
    <property type="component" value="Unassembled WGS sequence"/>
</dbReference>
<evidence type="ECO:0000256" key="1">
    <source>
        <dbReference type="ARBA" id="ARBA00005709"/>
    </source>
</evidence>
<evidence type="ECO:0000313" key="6">
    <source>
        <dbReference type="EMBL" id="MEE2567029.1"/>
    </source>
</evidence>
<organism evidence="6 7">
    <name type="scientific">Hyphobacterium marinum</name>
    <dbReference type="NCBI Taxonomy" id="3116574"/>
    <lineage>
        <taxon>Bacteria</taxon>
        <taxon>Pseudomonadati</taxon>
        <taxon>Pseudomonadota</taxon>
        <taxon>Alphaproteobacteria</taxon>
        <taxon>Maricaulales</taxon>
        <taxon>Maricaulaceae</taxon>
        <taxon>Hyphobacterium</taxon>
    </lineage>
</organism>
<dbReference type="Gene3D" id="1.20.1330.10">
    <property type="entry name" value="f41 fragment of flagellin, N-terminal domain"/>
    <property type="match status" value="1"/>
</dbReference>
<comment type="caution">
    <text evidence="6">The sequence shown here is derived from an EMBL/GenBank/DDBJ whole genome shotgun (WGS) entry which is preliminary data.</text>
</comment>
<dbReference type="InterPro" id="IPR001029">
    <property type="entry name" value="Flagellin_N"/>
</dbReference>
<dbReference type="InterPro" id="IPR001492">
    <property type="entry name" value="Flagellin"/>
</dbReference>
<feature type="domain" description="Flagellin C-terminal" evidence="5">
    <location>
        <begin position="192"/>
        <end position="275"/>
    </location>
</feature>
<comment type="subcellular location">
    <subcellularLocation>
        <location evidence="3">Secreted</location>
    </subcellularLocation>
    <subcellularLocation>
        <location evidence="3">Bacterial flagellum</location>
    </subcellularLocation>
</comment>
<dbReference type="RefSeq" id="WP_330196588.1">
    <property type="nucleotide sequence ID" value="NZ_JAZDRO010000004.1"/>
</dbReference>
<keyword evidence="6" id="KW-0969">Cilium</keyword>
<proteinExistence type="inferred from homology"/>
<keyword evidence="2 3" id="KW-0975">Bacterial flagellum</keyword>
<keyword evidence="3" id="KW-0964">Secreted</keyword>
<comment type="function">
    <text evidence="3">Flagellin is the subunit protein which polymerizes to form the filaments of bacterial flagella.</text>
</comment>
<name>A0ABU7LZP1_9PROT</name>
<protein>
    <recommendedName>
        <fullName evidence="3">Flagellin</fullName>
    </recommendedName>
</protein>
<keyword evidence="6" id="KW-0966">Cell projection</keyword>
<keyword evidence="7" id="KW-1185">Reference proteome</keyword>
<dbReference type="InterPro" id="IPR046358">
    <property type="entry name" value="Flagellin_C"/>
</dbReference>
<dbReference type="SUPFAM" id="SSF64518">
    <property type="entry name" value="Phase 1 flagellin"/>
    <property type="match status" value="1"/>
</dbReference>
<accession>A0ABU7LZP1</accession>
<keyword evidence="6" id="KW-0282">Flagellum</keyword>
<dbReference type="Pfam" id="PF00669">
    <property type="entry name" value="Flagellin_N"/>
    <property type="match status" value="1"/>
</dbReference>
<evidence type="ECO:0000313" key="7">
    <source>
        <dbReference type="Proteomes" id="UP001310692"/>
    </source>
</evidence>
<dbReference type="Pfam" id="PF00700">
    <property type="entry name" value="Flagellin_C"/>
    <property type="match status" value="1"/>
</dbReference>
<dbReference type="PANTHER" id="PTHR42792">
    <property type="entry name" value="FLAGELLIN"/>
    <property type="match status" value="1"/>
</dbReference>
<feature type="domain" description="Flagellin N-terminal" evidence="4">
    <location>
        <begin position="5"/>
        <end position="141"/>
    </location>
</feature>
<dbReference type="PANTHER" id="PTHR42792:SF2">
    <property type="entry name" value="FLAGELLIN"/>
    <property type="match status" value="1"/>
</dbReference>
<sequence>MTLSIHTNTAAMIALQNLNKTNDELTGVQNRLNTGLKISGAKDNSAIYAVAQNMRADIKALGAVQTSLDRATTIGDVALAAGEAISDLLVQMREKATAAMDPSIDTYSRGAYNADFRALLDQINVILQNAEFDGANILNGSIAGGIEFLADADASRSVTLKTQNLSLSGSVITISNSASLGTVTMATNLVSQIKTSLDNVNQSLANLGSDLKKIGAHSGFVGKLMDSLTEGVGNLVDADLAVEGARLQALQVKQQLGVQALSIANSQPQIILSLLRGG</sequence>
<gene>
    <name evidence="6" type="ORF">V0U35_10085</name>
</gene>
<comment type="similarity">
    <text evidence="1 3">Belongs to the bacterial flagellin family.</text>
</comment>
<evidence type="ECO:0000259" key="5">
    <source>
        <dbReference type="Pfam" id="PF00700"/>
    </source>
</evidence>